<comment type="subcellular location">
    <subcellularLocation>
        <location evidence="1">Cytoplasm</location>
    </subcellularLocation>
</comment>
<evidence type="ECO:0000256" key="5">
    <source>
        <dbReference type="ARBA" id="ARBA00022490"/>
    </source>
</evidence>
<sequence length="1174" mass="128199">MPNAGFVHLHVHSAYSLLKGSIKIAKLGELAKADRQPALALTDTDNMFGALEFSDKMAGYGIQPIVGCELAVDFGDVDPNARSILATAPTRIVLLAARERGYQNLMRLNSRAFLETPVNQTPHIKIDWLTDQAEDLIALTGGPDGPIALALRAEQAALAATRCERLAGLFGDRLYIELQRHGIDKERRTEGGLIDLAYSKGLPLVATNEPYFASNDDYESHDALLCIAGGHLIAETNREQLTPDHRFKTRAEMAVLFADIPEALASTVEIAERCSFRPKTRKPILPFFTVGAAASSDAAADEAAELKRQAEEGLANRLRVHGLSPGMTEEDYSKRLAFELDVITRMKYAGYFLIVSDFIKWAKAQGIPVGPGRGSGAGSLVAWVLTITDLDPMRFALLFERFLNPERVSMPDFDIDFCQDRRGEVIQYVQERYGRDQVAQIITFGTLQARGVLRDVGRVLQMPYGQVDKLTKLVPQNPAAPVTLAQAIEGEPKLQAFRDEDPVVARAFDIAQRLEGLTRHASTHAAGIVIGDRPLSELVPMYRDPKSDMPVTQFNMKWVEPAGLVKFDFLGLKTLTVLDVAVKLLKQRDVHVDLATLPIDDAPSYQMLARGDVVGVFQVESQGMRRALIDMRPDRFEDIIALVALYRPGPMANIPTYCARKHGDEESEYLHPILEPILKETFGVIIYQEQVMQIAQQMAGYSLGQADLLRRAMGKKIRAEMDKQRDVFVAGAMKNGVTKGQAETIFELLAKFADYGFNKSHAAAYALVSYHTAYMKAHYPVEFLAASMTLELNNTDKLSEFRSEAQRLGIKVEAPNINRSGPTFEVSGNTIYYALAALKGVGIQAVEQIIEERNKKGAFTSLADFAARVSPRAVNKRIIESLAAAGAFDTLEPNRARVFAGADAILAACQRSHEAATSGQNDMFGSAPDAPSIILPQVEPWLPADRLRREYDAIGFFLSGHPLDDYATALKRLRVQSWAEFSRAVKTGATAGKVAATVVSRMERRTKTGNKMGIMGLSDPTGHFEAVLFSEGLAQYRDVLEPGAAVLLQLGAELQGEDVRARVLHAEPLDHAAAKTQKGLRIFLRDTKPLDSIARRLNMPDAAPAPGGGAKVPAAKPAPAAAPPAGAADGDVSLVMMLDLETEVEMKLPGRYKVSPQIAGAIKAVTGVVDVQTL</sequence>
<comment type="similarity">
    <text evidence="2">Belongs to the DNA polymerase type-C family. DnaE subfamily.</text>
</comment>
<dbReference type="GO" id="GO:0005737">
    <property type="term" value="C:cytoplasm"/>
    <property type="evidence" value="ECO:0007669"/>
    <property type="project" value="UniProtKB-SubCell"/>
</dbReference>
<dbReference type="PANTHER" id="PTHR32294:SF0">
    <property type="entry name" value="DNA POLYMERASE III SUBUNIT ALPHA"/>
    <property type="match status" value="1"/>
</dbReference>
<comment type="catalytic activity">
    <reaction evidence="12">
        <text>DNA(n) + a 2'-deoxyribonucleoside 5'-triphosphate = DNA(n+1) + diphosphate</text>
        <dbReference type="Rhea" id="RHEA:22508"/>
        <dbReference type="Rhea" id="RHEA-COMP:17339"/>
        <dbReference type="Rhea" id="RHEA-COMP:17340"/>
        <dbReference type="ChEBI" id="CHEBI:33019"/>
        <dbReference type="ChEBI" id="CHEBI:61560"/>
        <dbReference type="ChEBI" id="CHEBI:173112"/>
        <dbReference type="EC" id="2.7.7.7"/>
    </reaction>
</comment>
<dbReference type="SMART" id="SM00481">
    <property type="entry name" value="POLIIIAc"/>
    <property type="match status" value="1"/>
</dbReference>
<keyword evidence="9" id="KW-0239">DNA-directed DNA polymerase</keyword>
<feature type="compositionally biased region" description="Low complexity" evidence="13">
    <location>
        <begin position="1100"/>
        <end position="1126"/>
    </location>
</feature>
<dbReference type="CDD" id="cd07433">
    <property type="entry name" value="PHP_PolIIIA_DnaE1"/>
    <property type="match status" value="1"/>
</dbReference>
<evidence type="ECO:0000256" key="6">
    <source>
        <dbReference type="ARBA" id="ARBA00022679"/>
    </source>
</evidence>
<dbReference type="Gene3D" id="3.20.20.140">
    <property type="entry name" value="Metal-dependent hydrolases"/>
    <property type="match status" value="1"/>
</dbReference>
<comment type="function">
    <text evidence="10">DNA polymerase III is a complex, multichain enzyme responsible for most of the replicative synthesis in bacteria. This DNA polymerase also exhibits 3' to 5' exonuclease activity. The alpha chain is the DNA polymerase.</text>
</comment>
<evidence type="ECO:0000256" key="1">
    <source>
        <dbReference type="ARBA" id="ARBA00004496"/>
    </source>
</evidence>
<dbReference type="Pfam" id="PF02811">
    <property type="entry name" value="PHP"/>
    <property type="match status" value="1"/>
</dbReference>
<dbReference type="AlphaFoldDB" id="A0A973W2H2"/>
<dbReference type="EC" id="2.7.7.7" evidence="3"/>
<evidence type="ECO:0000256" key="9">
    <source>
        <dbReference type="ARBA" id="ARBA00022932"/>
    </source>
</evidence>
<accession>A0A973W2H2</accession>
<organism evidence="15">
    <name type="scientific">Bradyrhizobium septentrionale</name>
    <dbReference type="NCBI Taxonomy" id="1404411"/>
    <lineage>
        <taxon>Bacteria</taxon>
        <taxon>Pseudomonadati</taxon>
        <taxon>Pseudomonadota</taxon>
        <taxon>Alphaproteobacteria</taxon>
        <taxon>Hyphomicrobiales</taxon>
        <taxon>Nitrobacteraceae</taxon>
        <taxon>Bradyrhizobium</taxon>
    </lineage>
</organism>
<dbReference type="NCBIfam" id="TIGR00594">
    <property type="entry name" value="polc"/>
    <property type="match status" value="1"/>
</dbReference>
<dbReference type="InterPro" id="IPR004805">
    <property type="entry name" value="DnaE2/DnaE/PolC"/>
</dbReference>
<dbReference type="SUPFAM" id="SSF160975">
    <property type="entry name" value="AF1531-like"/>
    <property type="match status" value="1"/>
</dbReference>
<evidence type="ECO:0000313" key="15">
    <source>
        <dbReference type="EMBL" id="NVI45980.1"/>
    </source>
</evidence>
<comment type="caution">
    <text evidence="15">The sequence shown here is derived from an EMBL/GenBank/DDBJ whole genome shotgun (WGS) entry which is preliminary data.</text>
</comment>
<dbReference type="RefSeq" id="WP_166205375.1">
    <property type="nucleotide sequence ID" value="NZ_CP088285.1"/>
</dbReference>
<evidence type="ECO:0000256" key="7">
    <source>
        <dbReference type="ARBA" id="ARBA00022695"/>
    </source>
</evidence>
<evidence type="ECO:0000256" key="11">
    <source>
        <dbReference type="ARBA" id="ARBA00026073"/>
    </source>
</evidence>
<evidence type="ECO:0000256" key="2">
    <source>
        <dbReference type="ARBA" id="ARBA00009496"/>
    </source>
</evidence>
<protein>
    <recommendedName>
        <fullName evidence="4">DNA polymerase III subunit alpha</fullName>
        <ecNumber evidence="3">2.7.7.7</ecNumber>
    </recommendedName>
</protein>
<keyword evidence="5" id="KW-0963">Cytoplasm</keyword>
<evidence type="ECO:0000256" key="13">
    <source>
        <dbReference type="SAM" id="MobiDB-lite"/>
    </source>
</evidence>
<evidence type="ECO:0000256" key="8">
    <source>
        <dbReference type="ARBA" id="ARBA00022705"/>
    </source>
</evidence>
<keyword evidence="7 15" id="KW-0548">Nucleotidyltransferase</keyword>
<keyword evidence="8" id="KW-0235">DNA replication</keyword>
<dbReference type="GO" id="GO:0003887">
    <property type="term" value="F:DNA-directed DNA polymerase activity"/>
    <property type="evidence" value="ECO:0007669"/>
    <property type="project" value="UniProtKB-KW"/>
</dbReference>
<dbReference type="Gene3D" id="1.10.10.1600">
    <property type="entry name" value="Bacterial DNA polymerase III alpha subunit, thumb domain"/>
    <property type="match status" value="1"/>
</dbReference>
<dbReference type="SUPFAM" id="SSF89550">
    <property type="entry name" value="PHP domain-like"/>
    <property type="match status" value="1"/>
</dbReference>
<dbReference type="Pfam" id="PF07733">
    <property type="entry name" value="DNA_pol3_alpha"/>
    <property type="match status" value="1"/>
</dbReference>
<keyword evidence="6 15" id="KW-0808">Transferase</keyword>
<feature type="domain" description="Polymerase/histidinol phosphatase N-terminal" evidence="14">
    <location>
        <begin position="7"/>
        <end position="74"/>
    </location>
</feature>
<evidence type="ECO:0000256" key="10">
    <source>
        <dbReference type="ARBA" id="ARBA00025611"/>
    </source>
</evidence>
<evidence type="ECO:0000256" key="3">
    <source>
        <dbReference type="ARBA" id="ARBA00012417"/>
    </source>
</evidence>
<dbReference type="GO" id="GO:0008408">
    <property type="term" value="F:3'-5' exonuclease activity"/>
    <property type="evidence" value="ECO:0007669"/>
    <property type="project" value="InterPro"/>
</dbReference>
<dbReference type="InterPro" id="IPR016195">
    <property type="entry name" value="Pol/histidinol_Pase-like"/>
</dbReference>
<dbReference type="EMBL" id="JAAOLE020000001">
    <property type="protein sequence ID" value="NVI45980.1"/>
    <property type="molecule type" value="Genomic_DNA"/>
</dbReference>
<dbReference type="InterPro" id="IPR003141">
    <property type="entry name" value="Pol/His_phosphatase_N"/>
</dbReference>
<feature type="region of interest" description="Disordered" evidence="13">
    <location>
        <begin position="1098"/>
        <end position="1126"/>
    </location>
</feature>
<comment type="subunit">
    <text evidence="11">DNA polymerase III contains a core (composed of alpha, epsilon and theta chains) that associates with a tau subunit. This core dimerizes to form the POLIII' complex. PolIII' associates with the gamma complex (composed of gamma, delta, delta', psi and chi chains) and with the beta chain to form the complete DNA polymerase III complex.</text>
</comment>
<evidence type="ECO:0000256" key="12">
    <source>
        <dbReference type="ARBA" id="ARBA00049244"/>
    </source>
</evidence>
<dbReference type="InterPro" id="IPR004013">
    <property type="entry name" value="PHP_dom"/>
</dbReference>
<dbReference type="NCBIfam" id="NF004226">
    <property type="entry name" value="PRK05673.1"/>
    <property type="match status" value="1"/>
</dbReference>
<name>A0A973W2H2_9BRAD</name>
<dbReference type="CDD" id="cd04485">
    <property type="entry name" value="DnaE_OBF"/>
    <property type="match status" value="1"/>
</dbReference>
<dbReference type="InterPro" id="IPR041931">
    <property type="entry name" value="DNA_pol3_alpha_thumb_dom"/>
</dbReference>
<gene>
    <name evidence="15" type="primary">dnaE</name>
    <name evidence="15" type="ORF">HAP48_024060</name>
</gene>
<dbReference type="InterPro" id="IPR011708">
    <property type="entry name" value="DNA_pol3_alpha_NTPase_dom"/>
</dbReference>
<dbReference type="InterPro" id="IPR029460">
    <property type="entry name" value="DNAPol_HHH"/>
</dbReference>
<evidence type="ECO:0000259" key="14">
    <source>
        <dbReference type="SMART" id="SM00481"/>
    </source>
</evidence>
<reference evidence="15" key="1">
    <citation type="submission" date="2020-06" db="EMBL/GenBank/DDBJ databases">
        <title>Whole Genome Sequence of Bradyrhizobium sp. Strain 1S1.</title>
        <authorList>
            <person name="Bromfield E.S.P."/>
            <person name="Cloutier S."/>
        </authorList>
    </citation>
    <scope>NUCLEOTIDE SEQUENCE [LARGE SCALE GENOMIC DNA]</scope>
    <source>
        <strain evidence="15">1S1</strain>
    </source>
</reference>
<dbReference type="GO" id="GO:0006260">
    <property type="term" value="P:DNA replication"/>
    <property type="evidence" value="ECO:0007669"/>
    <property type="project" value="UniProtKB-KW"/>
</dbReference>
<evidence type="ECO:0000256" key="4">
    <source>
        <dbReference type="ARBA" id="ARBA00019114"/>
    </source>
</evidence>
<dbReference type="InterPro" id="IPR040982">
    <property type="entry name" value="DNA_pol3_finger"/>
</dbReference>
<proteinExistence type="inferred from homology"/>
<dbReference type="Pfam" id="PF17657">
    <property type="entry name" value="DNA_pol3_finger"/>
    <property type="match status" value="1"/>
</dbReference>
<dbReference type="InterPro" id="IPR049821">
    <property type="entry name" value="PolIIIA_DnaE1_PHP"/>
</dbReference>
<dbReference type="Gene3D" id="1.10.150.870">
    <property type="match status" value="1"/>
</dbReference>
<dbReference type="Pfam" id="PF14579">
    <property type="entry name" value="HHH_6"/>
    <property type="match status" value="1"/>
</dbReference>
<dbReference type="PANTHER" id="PTHR32294">
    <property type="entry name" value="DNA POLYMERASE III SUBUNIT ALPHA"/>
    <property type="match status" value="1"/>
</dbReference>